<proteinExistence type="predicted"/>
<accession>A0ABW7RNJ5</accession>
<keyword evidence="2" id="KW-1185">Reference proteome</keyword>
<evidence type="ECO:0000313" key="2">
    <source>
        <dbReference type="Proteomes" id="UP001610990"/>
    </source>
</evidence>
<name>A0ABW7RNJ5_9ACTN</name>
<comment type="caution">
    <text evidence="1">The sequence shown here is derived from an EMBL/GenBank/DDBJ whole genome shotgun (WGS) entry which is preliminary data.</text>
</comment>
<evidence type="ECO:0000313" key="1">
    <source>
        <dbReference type="EMBL" id="MFH8589061.1"/>
    </source>
</evidence>
<protein>
    <submittedName>
        <fullName evidence="1">Uncharacterized protein</fullName>
    </submittedName>
</protein>
<dbReference type="Proteomes" id="UP001610990">
    <property type="component" value="Unassembled WGS sequence"/>
</dbReference>
<dbReference type="EMBL" id="JBIRGH010000029">
    <property type="protein sequence ID" value="MFH8589061.1"/>
    <property type="molecule type" value="Genomic_DNA"/>
</dbReference>
<dbReference type="RefSeq" id="WP_397676108.1">
    <property type="nucleotide sequence ID" value="NZ_JBIRGH010000029.1"/>
</dbReference>
<gene>
    <name evidence="1" type="ORF">ACH4GP_32590</name>
</gene>
<sequence length="101" mass="10640">MPPPWHFFQNAPNASITDALVVVDDVLGILVAGRHAVLDIVGKGAPRAGCLTEFAFVTLGPPHAREVLDDLSDLVGSAHDLPIRKPAGWRTVASSAGLRLP</sequence>
<organism evidence="1 2">
    <name type="scientific">Streptomyces celluloflavus</name>
    <dbReference type="NCBI Taxonomy" id="58344"/>
    <lineage>
        <taxon>Bacteria</taxon>
        <taxon>Bacillati</taxon>
        <taxon>Actinomycetota</taxon>
        <taxon>Actinomycetes</taxon>
        <taxon>Kitasatosporales</taxon>
        <taxon>Streptomycetaceae</taxon>
        <taxon>Streptomyces</taxon>
    </lineage>
</organism>
<reference evidence="1 2" key="1">
    <citation type="submission" date="2024-10" db="EMBL/GenBank/DDBJ databases">
        <title>The Natural Products Discovery Center: Release of the First 8490 Sequenced Strains for Exploring Actinobacteria Biosynthetic Diversity.</title>
        <authorList>
            <person name="Kalkreuter E."/>
            <person name="Kautsar S.A."/>
            <person name="Yang D."/>
            <person name="Bader C.D."/>
            <person name="Teijaro C.N."/>
            <person name="Fluegel L."/>
            <person name="Davis C.M."/>
            <person name="Simpson J.R."/>
            <person name="Lauterbach L."/>
            <person name="Steele A.D."/>
            <person name="Gui C."/>
            <person name="Meng S."/>
            <person name="Li G."/>
            <person name="Viehrig K."/>
            <person name="Ye F."/>
            <person name="Su P."/>
            <person name="Kiefer A.F."/>
            <person name="Nichols A."/>
            <person name="Cepeda A.J."/>
            <person name="Yan W."/>
            <person name="Fan B."/>
            <person name="Jiang Y."/>
            <person name="Adhikari A."/>
            <person name="Zheng C.-J."/>
            <person name="Schuster L."/>
            <person name="Cowan T.M."/>
            <person name="Smanski M.J."/>
            <person name="Chevrette M.G."/>
            <person name="De Carvalho L.P.S."/>
            <person name="Shen B."/>
        </authorList>
    </citation>
    <scope>NUCLEOTIDE SEQUENCE [LARGE SCALE GENOMIC DNA]</scope>
    <source>
        <strain evidence="1 2">NPDC018013</strain>
    </source>
</reference>